<dbReference type="Proteomes" id="UP000712713">
    <property type="component" value="Unassembled WGS sequence"/>
</dbReference>
<feature type="transmembrane region" description="Helical" evidence="1">
    <location>
        <begin position="151"/>
        <end position="173"/>
    </location>
</feature>
<protein>
    <recommendedName>
        <fullName evidence="4">ABC transporter permease</fullName>
    </recommendedName>
</protein>
<comment type="caution">
    <text evidence="2">The sequence shown here is derived from an EMBL/GenBank/DDBJ whole genome shotgun (WGS) entry which is preliminary data.</text>
</comment>
<accession>A0A921EM66</accession>
<keyword evidence="1" id="KW-0812">Transmembrane</keyword>
<evidence type="ECO:0000256" key="1">
    <source>
        <dbReference type="SAM" id="Phobius"/>
    </source>
</evidence>
<organism evidence="2 3">
    <name type="scientific">Tessaracoccus flavescens</name>
    <dbReference type="NCBI Taxonomy" id="399497"/>
    <lineage>
        <taxon>Bacteria</taxon>
        <taxon>Bacillati</taxon>
        <taxon>Actinomycetota</taxon>
        <taxon>Actinomycetes</taxon>
        <taxon>Propionibacteriales</taxon>
        <taxon>Propionibacteriaceae</taxon>
        <taxon>Tessaracoccus</taxon>
    </lineage>
</organism>
<keyword evidence="1" id="KW-0472">Membrane</keyword>
<sequence length="189" mass="20424">MSNDVLVVSRQGRLAELWNSSLWRVVIYLAANVALGALCGLMWSLITDRPSYRISTSLNATISERAQTDIIGADVVFTFVTGFAGLLIGVGGWFVWHRKGWLVTTIPLIGAFIASFTAWRMGLALSGSGFSERLATAGVGDVVPVDLELRALSALLVAPFAAVIPIMLMAAFWPDPADGQRRETVRVED</sequence>
<dbReference type="AlphaFoldDB" id="A0A921EM66"/>
<reference evidence="2" key="2">
    <citation type="submission" date="2021-09" db="EMBL/GenBank/DDBJ databases">
        <authorList>
            <person name="Gilroy R."/>
        </authorList>
    </citation>
    <scope>NUCLEOTIDE SEQUENCE</scope>
    <source>
        <strain evidence="2">ChiGjej3B3-7470</strain>
    </source>
</reference>
<reference evidence="2" key="1">
    <citation type="journal article" date="2021" name="PeerJ">
        <title>Extensive microbial diversity within the chicken gut microbiome revealed by metagenomics and culture.</title>
        <authorList>
            <person name="Gilroy R."/>
            <person name="Ravi A."/>
            <person name="Getino M."/>
            <person name="Pursley I."/>
            <person name="Horton D.L."/>
            <person name="Alikhan N.F."/>
            <person name="Baker D."/>
            <person name="Gharbi K."/>
            <person name="Hall N."/>
            <person name="Watson M."/>
            <person name="Adriaenssens E.M."/>
            <person name="Foster-Nyarko E."/>
            <person name="Jarju S."/>
            <person name="Secka A."/>
            <person name="Antonio M."/>
            <person name="Oren A."/>
            <person name="Chaudhuri R.R."/>
            <person name="La Ragione R."/>
            <person name="Hildebrand F."/>
            <person name="Pallen M.J."/>
        </authorList>
    </citation>
    <scope>NUCLEOTIDE SEQUENCE</scope>
    <source>
        <strain evidence="2">ChiGjej3B3-7470</strain>
    </source>
</reference>
<evidence type="ECO:0000313" key="3">
    <source>
        <dbReference type="Proteomes" id="UP000712713"/>
    </source>
</evidence>
<feature type="transmembrane region" description="Helical" evidence="1">
    <location>
        <begin position="21"/>
        <end position="46"/>
    </location>
</feature>
<proteinExistence type="predicted"/>
<evidence type="ECO:0008006" key="4">
    <source>
        <dbReference type="Google" id="ProtNLM"/>
    </source>
</evidence>
<name>A0A921EM66_9ACTN</name>
<feature type="transmembrane region" description="Helical" evidence="1">
    <location>
        <begin position="75"/>
        <end position="96"/>
    </location>
</feature>
<dbReference type="EMBL" id="DYZF01000046">
    <property type="protein sequence ID" value="HJE50729.1"/>
    <property type="molecule type" value="Genomic_DNA"/>
</dbReference>
<evidence type="ECO:0000313" key="2">
    <source>
        <dbReference type="EMBL" id="HJE50729.1"/>
    </source>
</evidence>
<keyword evidence="1" id="KW-1133">Transmembrane helix</keyword>
<gene>
    <name evidence="2" type="ORF">K8V15_01895</name>
</gene>
<feature type="transmembrane region" description="Helical" evidence="1">
    <location>
        <begin position="108"/>
        <end position="131"/>
    </location>
</feature>